<dbReference type="InterPro" id="IPR001164">
    <property type="entry name" value="ArfGAP_dom"/>
</dbReference>
<reference evidence="3 4" key="1">
    <citation type="submission" date="2011-07" db="EMBL/GenBank/DDBJ databases">
        <authorList>
            <person name="Coyne R."/>
            <person name="Brami D."/>
            <person name="Johnson J."/>
            <person name="Hostetler J."/>
            <person name="Hannick L."/>
            <person name="Clark T."/>
            <person name="Cassidy-Hanley D."/>
            <person name="Inman J."/>
        </authorList>
    </citation>
    <scope>NUCLEOTIDE SEQUENCE [LARGE SCALE GENOMIC DNA]</scope>
    <source>
        <strain evidence="3 4">G5</strain>
    </source>
</reference>
<dbReference type="PRINTS" id="PR00405">
    <property type="entry name" value="REVINTRACTNG"/>
</dbReference>
<evidence type="ECO:0000256" key="1">
    <source>
        <dbReference type="PROSITE-ProRule" id="PRU00288"/>
    </source>
</evidence>
<dbReference type="OMA" id="PKPNWAS"/>
<accession>G0QV72</accession>
<dbReference type="InterPro" id="IPR044520">
    <property type="entry name" value="ARF_GAP_AGD5/15"/>
</dbReference>
<dbReference type="Gene3D" id="1.10.220.150">
    <property type="entry name" value="Arf GTPase activating protein"/>
    <property type="match status" value="1"/>
</dbReference>
<dbReference type="AlphaFoldDB" id="G0QV72"/>
<name>G0QV72_ICHMU</name>
<dbReference type="InterPro" id="IPR037278">
    <property type="entry name" value="ARFGAP/RecO"/>
</dbReference>
<sequence length="118" mass="13751">MSMSGQLLDETKQEKIFMRILKRDENLFCADCNLKAPTWVSLDFGVFLCMACSGAHRHLSRKITRVYSTKIDRWNIENVEIMDYIGNGIANSYWEFKQPEANLKIRKNIKQPGFISDK</sequence>
<dbReference type="Pfam" id="PF01412">
    <property type="entry name" value="ArfGap"/>
    <property type="match status" value="1"/>
</dbReference>
<dbReference type="STRING" id="857967.G0QV72"/>
<evidence type="ECO:0000313" key="3">
    <source>
        <dbReference type="EMBL" id="EGR30885.1"/>
    </source>
</evidence>
<protein>
    <recommendedName>
        <fullName evidence="2">Arf-GAP domain-containing protein</fullName>
    </recommendedName>
</protein>
<dbReference type="SUPFAM" id="SSF57863">
    <property type="entry name" value="ArfGap/RecO-like zinc finger"/>
    <property type="match status" value="1"/>
</dbReference>
<dbReference type="GeneID" id="14907005"/>
<dbReference type="PROSITE" id="PS50115">
    <property type="entry name" value="ARFGAP"/>
    <property type="match status" value="1"/>
</dbReference>
<keyword evidence="1" id="KW-0863">Zinc-finger</keyword>
<dbReference type="SMART" id="SM00105">
    <property type="entry name" value="ArfGap"/>
    <property type="match status" value="1"/>
</dbReference>
<evidence type="ECO:0000313" key="4">
    <source>
        <dbReference type="Proteomes" id="UP000008983"/>
    </source>
</evidence>
<dbReference type="CDD" id="cd08204">
    <property type="entry name" value="ArfGap"/>
    <property type="match status" value="1"/>
</dbReference>
<feature type="domain" description="Arf-GAP" evidence="2">
    <location>
        <begin position="14"/>
        <end position="118"/>
    </location>
</feature>
<dbReference type="InterPro" id="IPR038508">
    <property type="entry name" value="ArfGAP_dom_sf"/>
</dbReference>
<keyword evidence="1" id="KW-0862">Zinc</keyword>
<gene>
    <name evidence="3" type="ORF">IMG5_121830</name>
</gene>
<dbReference type="InParanoid" id="G0QV72"/>
<dbReference type="PANTHER" id="PTHR46419">
    <property type="entry name" value="ADP-RIBOSYLATION FACTOR GTPASE-ACTIVATING PROTEIN AGD5"/>
    <property type="match status" value="1"/>
</dbReference>
<dbReference type="GO" id="GO:0008270">
    <property type="term" value="F:zinc ion binding"/>
    <property type="evidence" value="ECO:0007669"/>
    <property type="project" value="UniProtKB-KW"/>
</dbReference>
<dbReference type="GO" id="GO:0005096">
    <property type="term" value="F:GTPase activator activity"/>
    <property type="evidence" value="ECO:0007669"/>
    <property type="project" value="InterPro"/>
</dbReference>
<keyword evidence="4" id="KW-1185">Reference proteome</keyword>
<dbReference type="PANTHER" id="PTHR46419:SF2">
    <property type="entry name" value="ADP-RIBOSYLATION FACTOR GTPASE-ACTIVATING PROTEIN AGD5"/>
    <property type="match status" value="1"/>
</dbReference>
<dbReference type="RefSeq" id="XP_004032472.1">
    <property type="nucleotide sequence ID" value="XM_004032424.1"/>
</dbReference>
<keyword evidence="1" id="KW-0479">Metal-binding</keyword>
<dbReference type="EMBL" id="GL983934">
    <property type="protein sequence ID" value="EGR30885.1"/>
    <property type="molecule type" value="Genomic_DNA"/>
</dbReference>
<dbReference type="Proteomes" id="UP000008983">
    <property type="component" value="Unassembled WGS sequence"/>
</dbReference>
<dbReference type="eggNOG" id="KOG0703">
    <property type="taxonomic scope" value="Eukaryota"/>
</dbReference>
<evidence type="ECO:0000259" key="2">
    <source>
        <dbReference type="PROSITE" id="PS50115"/>
    </source>
</evidence>
<proteinExistence type="predicted"/>
<organism evidence="3 4">
    <name type="scientific">Ichthyophthirius multifiliis</name>
    <name type="common">White spot disease agent</name>
    <name type="synonym">Ich</name>
    <dbReference type="NCBI Taxonomy" id="5932"/>
    <lineage>
        <taxon>Eukaryota</taxon>
        <taxon>Sar</taxon>
        <taxon>Alveolata</taxon>
        <taxon>Ciliophora</taxon>
        <taxon>Intramacronucleata</taxon>
        <taxon>Oligohymenophorea</taxon>
        <taxon>Hymenostomatida</taxon>
        <taxon>Ophryoglenina</taxon>
        <taxon>Ichthyophthirius</taxon>
    </lineage>
</organism>
<dbReference type="OrthoDB" id="312818at2759"/>